<comment type="subcellular location">
    <subcellularLocation>
        <location evidence="1 7">Cell membrane</location>
        <topology evidence="1 7">Multi-pass membrane protein</topology>
    </subcellularLocation>
</comment>
<dbReference type="Pfam" id="PF00528">
    <property type="entry name" value="BPD_transp_1"/>
    <property type="match status" value="1"/>
</dbReference>
<dbReference type="GO" id="GO:0055085">
    <property type="term" value="P:transmembrane transport"/>
    <property type="evidence" value="ECO:0007669"/>
    <property type="project" value="InterPro"/>
</dbReference>
<name>A0AA35CJA2_9FIRM</name>
<keyword evidence="10" id="KW-1185">Reference proteome</keyword>
<evidence type="ECO:0000313" key="9">
    <source>
        <dbReference type="EMBL" id="BDG60127.1"/>
    </source>
</evidence>
<evidence type="ECO:0000256" key="5">
    <source>
        <dbReference type="ARBA" id="ARBA00022989"/>
    </source>
</evidence>
<dbReference type="RefSeq" id="WP_264844192.1">
    <property type="nucleotide sequence ID" value="NZ_AP025628.1"/>
</dbReference>
<feature type="transmembrane region" description="Helical" evidence="7">
    <location>
        <begin position="239"/>
        <end position="261"/>
    </location>
</feature>
<organism evidence="9 10">
    <name type="scientific">Caldinitratiruptor microaerophilus</name>
    <dbReference type="NCBI Taxonomy" id="671077"/>
    <lineage>
        <taxon>Bacteria</taxon>
        <taxon>Bacillati</taxon>
        <taxon>Bacillota</taxon>
        <taxon>Clostridia</taxon>
        <taxon>Eubacteriales</taxon>
        <taxon>Symbiobacteriaceae</taxon>
        <taxon>Caldinitratiruptor</taxon>
    </lineage>
</organism>
<gene>
    <name evidence="9" type="ORF">caldi_12170</name>
</gene>
<dbReference type="GO" id="GO:0005886">
    <property type="term" value="C:plasma membrane"/>
    <property type="evidence" value="ECO:0007669"/>
    <property type="project" value="UniProtKB-SubCell"/>
</dbReference>
<accession>A0AA35CJA2</accession>
<keyword evidence="5 7" id="KW-1133">Transmembrane helix</keyword>
<feature type="transmembrane region" description="Helical" evidence="7">
    <location>
        <begin position="12"/>
        <end position="33"/>
    </location>
</feature>
<dbReference type="AlphaFoldDB" id="A0AA35CJA2"/>
<evidence type="ECO:0000259" key="8">
    <source>
        <dbReference type="PROSITE" id="PS50928"/>
    </source>
</evidence>
<evidence type="ECO:0000256" key="4">
    <source>
        <dbReference type="ARBA" id="ARBA00022692"/>
    </source>
</evidence>
<evidence type="ECO:0000256" key="2">
    <source>
        <dbReference type="ARBA" id="ARBA00022448"/>
    </source>
</evidence>
<dbReference type="CDD" id="cd06261">
    <property type="entry name" value="TM_PBP2"/>
    <property type="match status" value="1"/>
</dbReference>
<dbReference type="PROSITE" id="PS50928">
    <property type="entry name" value="ABC_TM1"/>
    <property type="match status" value="1"/>
</dbReference>
<reference evidence="9" key="1">
    <citation type="submission" date="2022-03" db="EMBL/GenBank/DDBJ databases">
        <title>Complete genome sequence of Caldinitratiruptor microaerophilus.</title>
        <authorList>
            <person name="Mukaiyama R."/>
            <person name="Nishiyama T."/>
            <person name="Ueda K."/>
        </authorList>
    </citation>
    <scope>NUCLEOTIDE SEQUENCE</scope>
    <source>
        <strain evidence="9">JCM 16183</strain>
    </source>
</reference>
<feature type="transmembrane region" description="Helical" evidence="7">
    <location>
        <begin position="70"/>
        <end position="95"/>
    </location>
</feature>
<evidence type="ECO:0000256" key="6">
    <source>
        <dbReference type="ARBA" id="ARBA00023136"/>
    </source>
</evidence>
<comment type="similarity">
    <text evidence="7">Belongs to the binding-protein-dependent transport system permease family.</text>
</comment>
<protein>
    <submittedName>
        <fullName evidence="9">Sugar ABC transporter permease</fullName>
    </submittedName>
</protein>
<dbReference type="EMBL" id="AP025628">
    <property type="protein sequence ID" value="BDG60127.1"/>
    <property type="molecule type" value="Genomic_DNA"/>
</dbReference>
<feature type="domain" description="ABC transmembrane type-1" evidence="8">
    <location>
        <begin position="71"/>
        <end position="262"/>
    </location>
</feature>
<feature type="transmembrane region" description="Helical" evidence="7">
    <location>
        <begin position="107"/>
        <end position="127"/>
    </location>
</feature>
<dbReference type="Gene3D" id="1.10.3720.10">
    <property type="entry name" value="MetI-like"/>
    <property type="match status" value="1"/>
</dbReference>
<feature type="transmembrane region" description="Helical" evidence="7">
    <location>
        <begin position="139"/>
        <end position="162"/>
    </location>
</feature>
<sequence>MSHFWRRAPLEVLRQGILILASVSALFPLYFMLVNSLKNPVEYQTSPLRLPASLDFSNYAQALHAGFLRWFFNSIVITGASIVLVTFLAALAAYAVAWMGVPYGRTAVALVAGLMTVPPIIMVIPLFRMMADLQLVDTHVAVVLIYTGLMMPFSLFMLYNFFRSIPRELLEAVAIDGAGHLRAFWSVVLPLSRPAIVTLALVNMLWAWNELLIALVFLQTDKAKTLMVGITTFQSKHNLNVPVIMAGLFVATIPVVALYLAGQRYFIRGLTAGAIKE</sequence>
<proteinExistence type="inferred from homology"/>
<keyword evidence="6 7" id="KW-0472">Membrane</keyword>
<evidence type="ECO:0000256" key="3">
    <source>
        <dbReference type="ARBA" id="ARBA00022475"/>
    </source>
</evidence>
<dbReference type="KEGG" id="cmic:caldi_12170"/>
<dbReference type="Proteomes" id="UP001163687">
    <property type="component" value="Chromosome"/>
</dbReference>
<dbReference type="InterPro" id="IPR000515">
    <property type="entry name" value="MetI-like"/>
</dbReference>
<evidence type="ECO:0000256" key="7">
    <source>
        <dbReference type="RuleBase" id="RU363032"/>
    </source>
</evidence>
<dbReference type="PANTHER" id="PTHR43744:SF12">
    <property type="entry name" value="ABC TRANSPORTER PERMEASE PROTEIN MG189-RELATED"/>
    <property type="match status" value="1"/>
</dbReference>
<keyword evidence="4 7" id="KW-0812">Transmembrane</keyword>
<dbReference type="PANTHER" id="PTHR43744">
    <property type="entry name" value="ABC TRANSPORTER PERMEASE PROTEIN MG189-RELATED-RELATED"/>
    <property type="match status" value="1"/>
</dbReference>
<keyword evidence="3" id="KW-1003">Cell membrane</keyword>
<dbReference type="InterPro" id="IPR035906">
    <property type="entry name" value="MetI-like_sf"/>
</dbReference>
<feature type="transmembrane region" description="Helical" evidence="7">
    <location>
        <begin position="195"/>
        <end position="218"/>
    </location>
</feature>
<feature type="transmembrane region" description="Helical" evidence="7">
    <location>
        <begin position="169"/>
        <end position="189"/>
    </location>
</feature>
<keyword evidence="2 7" id="KW-0813">Transport</keyword>
<evidence type="ECO:0000313" key="10">
    <source>
        <dbReference type="Proteomes" id="UP001163687"/>
    </source>
</evidence>
<dbReference type="SUPFAM" id="SSF161098">
    <property type="entry name" value="MetI-like"/>
    <property type="match status" value="1"/>
</dbReference>
<evidence type="ECO:0000256" key="1">
    <source>
        <dbReference type="ARBA" id="ARBA00004651"/>
    </source>
</evidence>